<dbReference type="AlphaFoldDB" id="A0ABD1BQX3"/>
<accession>A0ABD1BQX3</accession>
<gene>
    <name evidence="1" type="ORF">V5N11_009727</name>
</gene>
<sequence length="108" mass="12483">MQVVCRDLVQFNSQTSISAIFDNMEAVIKLLMDTSLGKNILFLTKYTFQLTLHSIWKERNSRRHGEVATSSVLLVRLIDKQVRNKISSVREQGNVRYDGCMVSWFATR</sequence>
<dbReference type="Proteomes" id="UP001558713">
    <property type="component" value="Unassembled WGS sequence"/>
</dbReference>
<keyword evidence="2" id="KW-1185">Reference proteome</keyword>
<comment type="caution">
    <text evidence="1">The sequence shown here is derived from an EMBL/GenBank/DDBJ whole genome shotgun (WGS) entry which is preliminary data.</text>
</comment>
<evidence type="ECO:0000313" key="1">
    <source>
        <dbReference type="EMBL" id="KAL1219600.1"/>
    </source>
</evidence>
<dbReference type="EMBL" id="JBANAX010000176">
    <property type="protein sequence ID" value="KAL1219600.1"/>
    <property type="molecule type" value="Genomic_DNA"/>
</dbReference>
<proteinExistence type="predicted"/>
<organism evidence="1 2">
    <name type="scientific">Cardamine amara subsp. amara</name>
    <dbReference type="NCBI Taxonomy" id="228776"/>
    <lineage>
        <taxon>Eukaryota</taxon>
        <taxon>Viridiplantae</taxon>
        <taxon>Streptophyta</taxon>
        <taxon>Embryophyta</taxon>
        <taxon>Tracheophyta</taxon>
        <taxon>Spermatophyta</taxon>
        <taxon>Magnoliopsida</taxon>
        <taxon>eudicotyledons</taxon>
        <taxon>Gunneridae</taxon>
        <taxon>Pentapetalae</taxon>
        <taxon>rosids</taxon>
        <taxon>malvids</taxon>
        <taxon>Brassicales</taxon>
        <taxon>Brassicaceae</taxon>
        <taxon>Cardamineae</taxon>
        <taxon>Cardamine</taxon>
    </lineage>
</organism>
<protein>
    <submittedName>
        <fullName evidence="1">Uncharacterized protein</fullName>
    </submittedName>
</protein>
<evidence type="ECO:0000313" key="2">
    <source>
        <dbReference type="Proteomes" id="UP001558713"/>
    </source>
</evidence>
<name>A0ABD1BQX3_CARAN</name>
<reference evidence="1 2" key="1">
    <citation type="submission" date="2024-04" db="EMBL/GenBank/DDBJ databases">
        <title>Genome assembly C_amara_ONT_v2.</title>
        <authorList>
            <person name="Yant L."/>
            <person name="Moore C."/>
            <person name="Slenker M."/>
        </authorList>
    </citation>
    <scope>NUCLEOTIDE SEQUENCE [LARGE SCALE GENOMIC DNA]</scope>
    <source>
        <tissue evidence="1">Leaf</tissue>
    </source>
</reference>